<keyword evidence="1" id="KW-0812">Transmembrane</keyword>
<feature type="transmembrane region" description="Helical" evidence="1">
    <location>
        <begin position="349"/>
        <end position="371"/>
    </location>
</feature>
<proteinExistence type="predicted"/>
<feature type="transmembrane region" description="Helical" evidence="1">
    <location>
        <begin position="289"/>
        <end position="308"/>
    </location>
</feature>
<feature type="transmembrane region" description="Helical" evidence="1">
    <location>
        <begin position="12"/>
        <end position="33"/>
    </location>
</feature>
<dbReference type="Pfam" id="PF07690">
    <property type="entry name" value="MFS_1"/>
    <property type="match status" value="1"/>
</dbReference>
<dbReference type="PANTHER" id="PTHR23523:SF2">
    <property type="entry name" value="2-NITROIMIDAZOLE TRANSPORTER"/>
    <property type="match status" value="1"/>
</dbReference>
<feature type="transmembrane region" description="Helical" evidence="1">
    <location>
        <begin position="377"/>
        <end position="396"/>
    </location>
</feature>
<dbReference type="PANTHER" id="PTHR23523">
    <property type="match status" value="1"/>
</dbReference>
<gene>
    <name evidence="3" type="ORF">METZ01_LOCUS51048</name>
</gene>
<keyword evidence="1" id="KW-0472">Membrane</keyword>
<dbReference type="PROSITE" id="PS50850">
    <property type="entry name" value="MFS"/>
    <property type="match status" value="1"/>
</dbReference>
<dbReference type="InterPro" id="IPR011701">
    <property type="entry name" value="MFS"/>
</dbReference>
<name>A0A381S439_9ZZZZ</name>
<dbReference type="InterPro" id="IPR036259">
    <property type="entry name" value="MFS_trans_sf"/>
</dbReference>
<evidence type="ECO:0000256" key="1">
    <source>
        <dbReference type="SAM" id="Phobius"/>
    </source>
</evidence>
<feature type="domain" description="Major facilitator superfamily (MFS) profile" evidence="2">
    <location>
        <begin position="18"/>
        <end position="400"/>
    </location>
</feature>
<dbReference type="GO" id="GO:0022857">
    <property type="term" value="F:transmembrane transporter activity"/>
    <property type="evidence" value="ECO:0007669"/>
    <property type="project" value="InterPro"/>
</dbReference>
<evidence type="ECO:0000313" key="3">
    <source>
        <dbReference type="EMBL" id="SUZ98194.1"/>
    </source>
</evidence>
<evidence type="ECO:0000259" key="2">
    <source>
        <dbReference type="PROSITE" id="PS50850"/>
    </source>
</evidence>
<feature type="transmembrane region" description="Helical" evidence="1">
    <location>
        <begin position="143"/>
        <end position="165"/>
    </location>
</feature>
<sequence length="405" mass="42736">MKSATADVETNNLTRWLVLAGVWLLYFSFGLNLASLAPLVTFIEADLQISHSAMGAVLGVWQFVYIVASVPCGILIDRVGSRYAFTAGALLIAVSAIGRSLAGDYVQLLLAVGAFGLGGPIISAGAPKMIAGWFQGRERGLAMGIYITGFGVGSILSLTLTNSILMPWFNEDWRLVLRFWGLLTLLAGAVWFVISWLPAVRDGKHTSVRIKGALVMPLLRLRSVQLVLLMSIGVLFFTHGLSNWMPELLRSGGMSVDQASLWAAVPVVVAIAGALVIPRLASGEYRYRVLLLLFLCAIGASVLLRAALGPVLVSGLILDGIARSSMTTVLILTLVETRGIGEERAGSAAGLYFSVAEIGGVAGPVMLGVLYDATGDFSGGLGLLTAISLLLVLALGRLKKHAGLS</sequence>
<feature type="transmembrane region" description="Helical" evidence="1">
    <location>
        <begin position="221"/>
        <end position="239"/>
    </location>
</feature>
<feature type="transmembrane region" description="Helical" evidence="1">
    <location>
        <begin position="177"/>
        <end position="200"/>
    </location>
</feature>
<organism evidence="3">
    <name type="scientific">marine metagenome</name>
    <dbReference type="NCBI Taxonomy" id="408172"/>
    <lineage>
        <taxon>unclassified sequences</taxon>
        <taxon>metagenomes</taxon>
        <taxon>ecological metagenomes</taxon>
    </lineage>
</organism>
<dbReference type="InterPro" id="IPR052524">
    <property type="entry name" value="MFS_Cyanate_Porter"/>
</dbReference>
<reference evidence="3" key="1">
    <citation type="submission" date="2018-05" db="EMBL/GenBank/DDBJ databases">
        <authorList>
            <person name="Lanie J.A."/>
            <person name="Ng W.-L."/>
            <person name="Kazmierczak K.M."/>
            <person name="Andrzejewski T.M."/>
            <person name="Davidsen T.M."/>
            <person name="Wayne K.J."/>
            <person name="Tettelin H."/>
            <person name="Glass J.I."/>
            <person name="Rusch D."/>
            <person name="Podicherti R."/>
            <person name="Tsui H.-C.T."/>
            <person name="Winkler M.E."/>
        </authorList>
    </citation>
    <scope>NUCLEOTIDE SEQUENCE</scope>
</reference>
<accession>A0A381S439</accession>
<dbReference type="InterPro" id="IPR020846">
    <property type="entry name" value="MFS_dom"/>
</dbReference>
<dbReference type="Gene3D" id="1.20.1250.20">
    <property type="entry name" value="MFS general substrate transporter like domains"/>
    <property type="match status" value="2"/>
</dbReference>
<protein>
    <recommendedName>
        <fullName evidence="2">Major facilitator superfamily (MFS) profile domain-containing protein</fullName>
    </recommendedName>
</protein>
<feature type="transmembrane region" description="Helical" evidence="1">
    <location>
        <begin position="320"/>
        <end position="337"/>
    </location>
</feature>
<dbReference type="EMBL" id="UINC01002581">
    <property type="protein sequence ID" value="SUZ98194.1"/>
    <property type="molecule type" value="Genomic_DNA"/>
</dbReference>
<keyword evidence="1" id="KW-1133">Transmembrane helix</keyword>
<feature type="transmembrane region" description="Helical" evidence="1">
    <location>
        <begin position="53"/>
        <end position="76"/>
    </location>
</feature>
<feature type="transmembrane region" description="Helical" evidence="1">
    <location>
        <begin position="259"/>
        <end position="277"/>
    </location>
</feature>
<feature type="transmembrane region" description="Helical" evidence="1">
    <location>
        <begin position="83"/>
        <end position="102"/>
    </location>
</feature>
<feature type="transmembrane region" description="Helical" evidence="1">
    <location>
        <begin position="108"/>
        <end position="131"/>
    </location>
</feature>
<dbReference type="AlphaFoldDB" id="A0A381S439"/>
<dbReference type="SUPFAM" id="SSF103473">
    <property type="entry name" value="MFS general substrate transporter"/>
    <property type="match status" value="1"/>
</dbReference>